<dbReference type="Gene3D" id="3.30.420.10">
    <property type="entry name" value="Ribonuclease H-like superfamily/Ribonuclease H"/>
    <property type="match status" value="1"/>
</dbReference>
<dbReference type="EMBL" id="SNRY01003062">
    <property type="protein sequence ID" value="KAA6322372.1"/>
    <property type="molecule type" value="Genomic_DNA"/>
</dbReference>
<evidence type="ECO:0000259" key="1">
    <source>
        <dbReference type="Pfam" id="PF13358"/>
    </source>
</evidence>
<sequence length="70" mass="8891">KRRIEKWKELDLYIYFLPPYSPELNRIEILWRFIKYKWLPLETFLNFQKLKEKLKEILQAIGYKYGINFY</sequence>
<organism evidence="2">
    <name type="scientific">termite gut metagenome</name>
    <dbReference type="NCBI Taxonomy" id="433724"/>
    <lineage>
        <taxon>unclassified sequences</taxon>
        <taxon>metagenomes</taxon>
        <taxon>organismal metagenomes</taxon>
    </lineage>
</organism>
<evidence type="ECO:0000313" key="2">
    <source>
        <dbReference type="EMBL" id="KAA6322372.1"/>
    </source>
</evidence>
<feature type="non-terminal residue" evidence="2">
    <location>
        <position position="1"/>
    </location>
</feature>
<protein>
    <recommendedName>
        <fullName evidence="1">Tc1-like transposase DDE domain-containing protein</fullName>
    </recommendedName>
</protein>
<proteinExistence type="predicted"/>
<dbReference type="InterPro" id="IPR038717">
    <property type="entry name" value="Tc1-like_DDE_dom"/>
</dbReference>
<accession>A0A5J4QLG3</accession>
<dbReference type="Pfam" id="PF13358">
    <property type="entry name" value="DDE_3"/>
    <property type="match status" value="1"/>
</dbReference>
<dbReference type="GO" id="GO:0003676">
    <property type="term" value="F:nucleic acid binding"/>
    <property type="evidence" value="ECO:0007669"/>
    <property type="project" value="InterPro"/>
</dbReference>
<dbReference type="AlphaFoldDB" id="A0A5J4QLG3"/>
<feature type="domain" description="Tc1-like transposase DDE" evidence="1">
    <location>
        <begin position="9"/>
        <end position="51"/>
    </location>
</feature>
<reference evidence="2" key="1">
    <citation type="submission" date="2019-03" db="EMBL/GenBank/DDBJ databases">
        <title>Single cell metagenomics reveals metabolic interactions within the superorganism composed of flagellate Streblomastix strix and complex community of Bacteroidetes bacteria on its surface.</title>
        <authorList>
            <person name="Treitli S.C."/>
            <person name="Kolisko M."/>
            <person name="Husnik F."/>
            <person name="Keeling P."/>
            <person name="Hampl V."/>
        </authorList>
    </citation>
    <scope>NUCLEOTIDE SEQUENCE</scope>
    <source>
        <strain evidence="2">STM</strain>
    </source>
</reference>
<comment type="caution">
    <text evidence="2">The sequence shown here is derived from an EMBL/GenBank/DDBJ whole genome shotgun (WGS) entry which is preliminary data.</text>
</comment>
<name>A0A5J4QLG3_9ZZZZ</name>
<dbReference type="InterPro" id="IPR036397">
    <property type="entry name" value="RNaseH_sf"/>
</dbReference>
<gene>
    <name evidence="2" type="ORF">EZS27_028078</name>
</gene>